<dbReference type="Gene3D" id="2.60.120.650">
    <property type="entry name" value="Cupin"/>
    <property type="match status" value="1"/>
</dbReference>
<sequence>MAANAHVKAKLAATKRTPTSRAKSDDHVMNTNDSSIVSKRCVAKLYLSDEPDYYEPFAPKFVRRNPLINRGYWLRMHAIQHVVRRFLQEDNGKPKVVVNLGCGYDPLPFQFWHRHAALTRNATFVDVDYPQLIQRKRDCMLSNALLRDALLKTRLRSADPPVFVRSEQYMALGCDLRHLDLLEKTLRAELDIVSSSVLFVAEVSATYMPVADSDALIRWASTLEDARFCILEQFLPQGPDHPFARTMLAHFKKLQASIHAVERYLPLEQHASRFLDSEWPKLDIARNLWDLWSDDTFTPPHLRRKLDAIEPFDEWEEFALFGGHYFLLVASNAGLGKSTETQGLNAATTLRAADIDDAATINLLHVQSPADGQLTPRRFTSAFRLNKDELAIYGGQGQQSRLCSADALRRDDQPPKLQSYLSHGPSARMCHTITSLSDQEALLVGGRGSPTQALSDCWLIQDGVWTKVDDIAKARYRHSAVALRPRCDGDHVPGVLVFGGKTSNGTALDEWALWTANNGWHSIPVDGDGPHPSARFGAAISTMGTGFRSGLLVGGMCQGGTVLEDVWEWTLSKTPTPKLNFRNRTSDVLSSVSKSPYARIGASLVPWMDSLLLIGGVSKFGIHSLSEDFLLLTHSNAEITVCQPVMQLPSTWPLLVGTGVVAVSRDEIVLAGGGAVCFSMGSFWNEGLFTVTKAGTQGMKAWRSVPCQANGTAQAKPMNAPRKKKQANSKKASGLRAVEVPRISLQSAEDFSRLVAASKPAVVEDIDMGPCTDLWTLDYLKDRIGADRELVVHECTSDRMTFKDKNFLYVKRSTADFLDGIAQGSKAYLRATSSSQPNKLPTKLEDDFPALAADFKVPDVFSIVTSNMHSSPLRIAGPVSLWLHYDVLSNILCQIRGSKTLHLYPPSDVKYLDYPPGGSSSNTDVLASKDPKLRFTHPHIATLKPGDILFIPPMWSHTATPEDGVSVAVNVFWKDLDKGYAAGKDVYGNRDLQAYENGRRDVEKIVRAFRDIPPDIAKFYLDRLAGEIQDHADKVGKKSKQTEGKSGN</sequence>
<evidence type="ECO:0000256" key="1">
    <source>
        <dbReference type="ARBA" id="ARBA00001806"/>
    </source>
</evidence>
<dbReference type="Gene3D" id="3.40.50.150">
    <property type="entry name" value="Vaccinia Virus protein VP39"/>
    <property type="match status" value="1"/>
</dbReference>
<evidence type="ECO:0000313" key="19">
    <source>
        <dbReference type="Proteomes" id="UP000800096"/>
    </source>
</evidence>
<dbReference type="SUPFAM" id="SSF51197">
    <property type="entry name" value="Clavaminate synthase-like"/>
    <property type="match status" value="1"/>
</dbReference>
<feature type="region of interest" description="Disordered" evidence="16">
    <location>
        <begin position="1"/>
        <end position="31"/>
    </location>
</feature>
<dbReference type="Gene3D" id="6.10.140.1470">
    <property type="match status" value="1"/>
</dbReference>
<feature type="compositionally biased region" description="Low complexity" evidence="16">
    <location>
        <begin position="1"/>
        <end position="12"/>
    </location>
</feature>
<evidence type="ECO:0000256" key="8">
    <source>
        <dbReference type="ARBA" id="ARBA00022679"/>
    </source>
</evidence>
<dbReference type="SMART" id="SM00558">
    <property type="entry name" value="JmjC"/>
    <property type="match status" value="1"/>
</dbReference>
<evidence type="ECO:0000256" key="3">
    <source>
        <dbReference type="ARBA" id="ARBA00010703"/>
    </source>
</evidence>
<evidence type="ECO:0000256" key="16">
    <source>
        <dbReference type="SAM" id="MobiDB-lite"/>
    </source>
</evidence>
<proteinExistence type="inferred from homology"/>
<organism evidence="18 19">
    <name type="scientific">Ampelomyces quisqualis</name>
    <name type="common">Powdery mildew agent</name>
    <dbReference type="NCBI Taxonomy" id="50730"/>
    <lineage>
        <taxon>Eukaryota</taxon>
        <taxon>Fungi</taxon>
        <taxon>Dikarya</taxon>
        <taxon>Ascomycota</taxon>
        <taxon>Pezizomycotina</taxon>
        <taxon>Dothideomycetes</taxon>
        <taxon>Pleosporomycetidae</taxon>
        <taxon>Pleosporales</taxon>
        <taxon>Pleosporineae</taxon>
        <taxon>Phaeosphaeriaceae</taxon>
        <taxon>Ampelomyces</taxon>
    </lineage>
</organism>
<dbReference type="AlphaFoldDB" id="A0A6A5QWI7"/>
<dbReference type="Gene3D" id="2.120.10.80">
    <property type="entry name" value="Kelch-type beta propeller"/>
    <property type="match status" value="1"/>
</dbReference>
<dbReference type="InterPro" id="IPR011043">
    <property type="entry name" value="Gal_Oxase/kelch_b-propeller"/>
</dbReference>
<comment type="similarity">
    <text evidence="3">Belongs to the methyltransferase superfamily. LCMT family.</text>
</comment>
<dbReference type="SUPFAM" id="SSF50965">
    <property type="entry name" value="Galactose oxidase, central domain"/>
    <property type="match status" value="1"/>
</dbReference>
<dbReference type="GO" id="GO:0031591">
    <property type="term" value="P:wybutosine biosynthetic process"/>
    <property type="evidence" value="ECO:0007669"/>
    <property type="project" value="TreeGrafter"/>
</dbReference>
<dbReference type="OrthoDB" id="47172at2759"/>
<feature type="region of interest" description="Disordered" evidence="16">
    <location>
        <begin position="712"/>
        <end position="734"/>
    </location>
</feature>
<keyword evidence="9" id="KW-0949">S-adenosyl-L-methionine</keyword>
<evidence type="ECO:0000256" key="11">
    <source>
        <dbReference type="ARBA" id="ARBA00025588"/>
    </source>
</evidence>
<dbReference type="InterPro" id="IPR007213">
    <property type="entry name" value="Ppm1/Ppm2/Tcmp"/>
</dbReference>
<evidence type="ECO:0000256" key="12">
    <source>
        <dbReference type="ARBA" id="ARBA00029750"/>
    </source>
</evidence>
<evidence type="ECO:0000256" key="15">
    <source>
        <dbReference type="ARBA" id="ARBA00049250"/>
    </source>
</evidence>
<dbReference type="Pfam" id="PF04072">
    <property type="entry name" value="LCM"/>
    <property type="match status" value="1"/>
</dbReference>
<comment type="catalytic activity">
    <reaction evidence="1">
        <text>7-[(3S)-3-amino-3-carboxypropyl]wyosine(37) in tRNA(Phe) + S-adenosyl-L-methionine = 7-[(3S)-(3-amino-3-methoxycarbonyl)propyl]wyosine(37) in tRNA(Phe) + S-adenosyl-L-homocysteine</text>
        <dbReference type="Rhea" id="RHEA:36903"/>
        <dbReference type="Rhea" id="RHEA-COMP:10379"/>
        <dbReference type="Rhea" id="RHEA-COMP:11844"/>
        <dbReference type="ChEBI" id="CHEBI:57856"/>
        <dbReference type="ChEBI" id="CHEBI:59789"/>
        <dbReference type="ChEBI" id="CHEBI:73543"/>
        <dbReference type="ChEBI" id="CHEBI:74275"/>
        <dbReference type="EC" id="2.1.1.290"/>
    </reaction>
</comment>
<dbReference type="InterPro" id="IPR003347">
    <property type="entry name" value="JmjC_dom"/>
</dbReference>
<keyword evidence="19" id="KW-1185">Reference proteome</keyword>
<evidence type="ECO:0000256" key="2">
    <source>
        <dbReference type="ARBA" id="ARBA00004797"/>
    </source>
</evidence>
<gene>
    <name evidence="18" type="ORF">BDU57DRAFT_536647</name>
</gene>
<dbReference type="PANTHER" id="PTHR46529">
    <property type="entry name" value="TRNA WYBUTOSINE-SYNTHESIZING PROTEIN 4"/>
    <property type="match status" value="1"/>
</dbReference>
<dbReference type="SUPFAM" id="SSF53335">
    <property type="entry name" value="S-adenosyl-L-methionine-dependent methyltransferases"/>
    <property type="match status" value="1"/>
</dbReference>
<dbReference type="InterPro" id="IPR041667">
    <property type="entry name" value="Cupin_8"/>
</dbReference>
<dbReference type="FunFam" id="2.60.120.650:FF:000043">
    <property type="entry name" value="tRNA wybutosine-synthesizing protein 4"/>
    <property type="match status" value="1"/>
</dbReference>
<dbReference type="FunFam" id="3.40.50.150:FF:000383">
    <property type="entry name" value="Leucine carboxyl methyltransferase 2"/>
    <property type="match status" value="1"/>
</dbReference>
<comment type="catalytic activity">
    <reaction evidence="15">
        <text>7-[(3S)-(3-amino-3-methoxycarbonyl)propyl]wyosine(37) in tRNA(Phe) + S-adenosyl-L-methionine + CO2 = wybutosine(37) in tRNA(Phe) + S-adenosyl-L-homocysteine + 2 H(+)</text>
        <dbReference type="Rhea" id="RHEA:37119"/>
        <dbReference type="Rhea" id="RHEA-COMP:11844"/>
        <dbReference type="Rhea" id="RHEA-COMP:11847"/>
        <dbReference type="ChEBI" id="CHEBI:15378"/>
        <dbReference type="ChEBI" id="CHEBI:16526"/>
        <dbReference type="ChEBI" id="CHEBI:57856"/>
        <dbReference type="ChEBI" id="CHEBI:59789"/>
        <dbReference type="ChEBI" id="CHEBI:73544"/>
        <dbReference type="ChEBI" id="CHEBI:74275"/>
        <dbReference type="EC" id="2.3.1.231"/>
    </reaction>
</comment>
<evidence type="ECO:0000256" key="14">
    <source>
        <dbReference type="ARBA" id="ARBA00030847"/>
    </source>
</evidence>
<dbReference type="EMBL" id="ML979133">
    <property type="protein sequence ID" value="KAF1919699.1"/>
    <property type="molecule type" value="Genomic_DNA"/>
</dbReference>
<reference evidence="18" key="1">
    <citation type="journal article" date="2020" name="Stud. Mycol.">
        <title>101 Dothideomycetes genomes: a test case for predicting lifestyles and emergence of pathogens.</title>
        <authorList>
            <person name="Haridas S."/>
            <person name="Albert R."/>
            <person name="Binder M."/>
            <person name="Bloem J."/>
            <person name="Labutti K."/>
            <person name="Salamov A."/>
            <person name="Andreopoulos B."/>
            <person name="Baker S."/>
            <person name="Barry K."/>
            <person name="Bills G."/>
            <person name="Bluhm B."/>
            <person name="Cannon C."/>
            <person name="Castanera R."/>
            <person name="Culley D."/>
            <person name="Daum C."/>
            <person name="Ezra D."/>
            <person name="Gonzalez J."/>
            <person name="Henrissat B."/>
            <person name="Kuo A."/>
            <person name="Liang C."/>
            <person name="Lipzen A."/>
            <person name="Lutzoni F."/>
            <person name="Magnuson J."/>
            <person name="Mondo S."/>
            <person name="Nolan M."/>
            <person name="Ohm R."/>
            <person name="Pangilinan J."/>
            <person name="Park H.-J."/>
            <person name="Ramirez L."/>
            <person name="Alfaro M."/>
            <person name="Sun H."/>
            <person name="Tritt A."/>
            <person name="Yoshinaga Y."/>
            <person name="Zwiers L.-H."/>
            <person name="Turgeon B."/>
            <person name="Goodwin S."/>
            <person name="Spatafora J."/>
            <person name="Crous P."/>
            <person name="Grigoriev I."/>
        </authorList>
    </citation>
    <scope>NUCLEOTIDE SEQUENCE</scope>
    <source>
        <strain evidence="18">HMLAC05119</strain>
    </source>
</reference>
<dbReference type="InterPro" id="IPR015915">
    <property type="entry name" value="Kelch-typ_b-propeller"/>
</dbReference>
<evidence type="ECO:0000256" key="6">
    <source>
        <dbReference type="ARBA" id="ARBA00018045"/>
    </source>
</evidence>
<evidence type="ECO:0000256" key="7">
    <source>
        <dbReference type="ARBA" id="ARBA00022603"/>
    </source>
</evidence>
<dbReference type="GO" id="GO:0030488">
    <property type="term" value="P:tRNA methylation"/>
    <property type="evidence" value="ECO:0007669"/>
    <property type="project" value="TreeGrafter"/>
</dbReference>
<feature type="domain" description="JmjC" evidence="17">
    <location>
        <begin position="829"/>
        <end position="990"/>
    </location>
</feature>
<protein>
    <recommendedName>
        <fullName evidence="6">tRNA wybutosine-synthesizing protein 4</fullName>
        <ecNumber evidence="5">2.1.1.290</ecNumber>
        <ecNumber evidence="4">2.3.1.231</ecNumber>
    </recommendedName>
    <alternativeName>
        <fullName evidence="13">Leucine carboxyl methyltransferase 2</fullName>
    </alternativeName>
    <alternativeName>
        <fullName evidence="14">tRNA(Phe) (7-(3-amino-3-(methoxycarbonyl)propyl)wyosine(37)-N)-methoxycarbonyltransferase</fullName>
    </alternativeName>
    <alternativeName>
        <fullName evidence="12">tRNA(Phe) (7-(3-amino-3-carboxypropyl)wyosine(37)-O)-methyltransferase</fullName>
    </alternativeName>
</protein>
<evidence type="ECO:0000256" key="9">
    <source>
        <dbReference type="ARBA" id="ARBA00022691"/>
    </source>
</evidence>
<evidence type="ECO:0000256" key="10">
    <source>
        <dbReference type="ARBA" id="ARBA00022694"/>
    </source>
</evidence>
<keyword evidence="8 18" id="KW-0808">Transferase</keyword>
<accession>A0A6A5QWI7</accession>
<dbReference type="PROSITE" id="PS51184">
    <property type="entry name" value="JMJC"/>
    <property type="match status" value="1"/>
</dbReference>
<keyword evidence="10" id="KW-0819">tRNA processing</keyword>
<evidence type="ECO:0000256" key="4">
    <source>
        <dbReference type="ARBA" id="ARBA00012155"/>
    </source>
</evidence>
<comment type="pathway">
    <text evidence="2">tRNA modification; wybutosine-tRNA(Phe) biosynthesis.</text>
</comment>
<dbReference type="Pfam" id="PF13418">
    <property type="entry name" value="Beta-prop_TYW4"/>
    <property type="match status" value="1"/>
</dbReference>
<comment type="function">
    <text evidence="11">Probable S-adenosyl-L-methionine-dependent methyltransferase that acts as a component of the wybutosine biosynthesis pathway. Wybutosine is a hyper modified guanosine with a tricyclic base found at the 3'-position adjacent to the anticodon of eukaryotic phenylalanine tRNA. May methylate the carboxyl group of leucine residues to form alpha-leucine ester residues.</text>
</comment>
<name>A0A6A5QWI7_AMPQU</name>
<dbReference type="EC" id="2.3.1.231" evidence="4"/>
<evidence type="ECO:0000256" key="13">
    <source>
        <dbReference type="ARBA" id="ARBA00030231"/>
    </source>
</evidence>
<dbReference type="InterPro" id="IPR029063">
    <property type="entry name" value="SAM-dependent_MTases_sf"/>
</dbReference>
<dbReference type="PANTHER" id="PTHR46529:SF1">
    <property type="entry name" value="TRNA WYBUTOSINE-SYNTHESIZING PROTEIN 4"/>
    <property type="match status" value="1"/>
</dbReference>
<evidence type="ECO:0000259" key="17">
    <source>
        <dbReference type="PROSITE" id="PS51184"/>
    </source>
</evidence>
<keyword evidence="7 18" id="KW-0489">Methyltransferase</keyword>
<dbReference type="GO" id="GO:0008175">
    <property type="term" value="F:tRNA methyltransferase activity"/>
    <property type="evidence" value="ECO:0007669"/>
    <property type="project" value="TreeGrafter"/>
</dbReference>
<dbReference type="Proteomes" id="UP000800096">
    <property type="component" value="Unassembled WGS sequence"/>
</dbReference>
<dbReference type="Pfam" id="PF13621">
    <property type="entry name" value="Cupin_8"/>
    <property type="match status" value="1"/>
</dbReference>
<dbReference type="UniPathway" id="UPA00375"/>
<evidence type="ECO:0000256" key="5">
    <source>
        <dbReference type="ARBA" id="ARBA00012779"/>
    </source>
</evidence>
<dbReference type="EC" id="2.1.1.290" evidence="5"/>
<evidence type="ECO:0000313" key="18">
    <source>
        <dbReference type="EMBL" id="KAF1919699.1"/>
    </source>
</evidence>